<keyword evidence="3" id="KW-1185">Reference proteome</keyword>
<dbReference type="AlphaFoldDB" id="Q7WXL1"/>
<gene>
    <name evidence="1" type="ordered locus">PHG113</name>
    <name evidence="2" type="ORF">E6A55_32730</name>
</gene>
<dbReference type="EMBL" id="AY305378">
    <property type="protein sequence ID" value="AAP85866.1"/>
    <property type="molecule type" value="Genomic_DNA"/>
</dbReference>
<sequence length="111" mass="12541">MAFAKYGTPEIVNTVQDSQFTAAQFTDAVLGRGIQLSRDGKGRWRDNVFVERLWRSIRGGLSESLRLGQQCARIYRELRDLVQRTTTLFQSGDQIPDKAYFATLRAIKAAA</sequence>
<geneLocation type="plasmid" evidence="1 3">
    <name>megaplasmid pHG1</name>
</geneLocation>
<reference evidence="2 4" key="2">
    <citation type="submission" date="2019-04" db="EMBL/GenBank/DDBJ databases">
        <title>Long-read de novo sequencing of Cupriavidus necator H16.</title>
        <authorList>
            <person name="Little G.T."/>
            <person name="Ehsaan M."/>
            <person name="Arenas-Lopez C."/>
            <person name="Jawed K."/>
            <person name="Winzer K."/>
            <person name="Kovacs K."/>
            <person name="Malys N."/>
            <person name="Minton N.P."/>
        </authorList>
    </citation>
    <scope>NUCLEOTIDE SEQUENCE [LARGE SCALE GENOMIC DNA]</scope>
    <source>
        <strain evidence="2 4">H16</strain>
        <plasmid evidence="4">phg1</plasmid>
        <plasmid evidence="2">pHG1</plasmid>
    </source>
</reference>
<dbReference type="HOGENOM" id="CLU_2154175_0_0_4"/>
<dbReference type="InterPro" id="IPR012337">
    <property type="entry name" value="RNaseH-like_sf"/>
</dbReference>
<geneLocation type="plasmid" evidence="2">
    <name>pHG1</name>
</geneLocation>
<dbReference type="GO" id="GO:0003676">
    <property type="term" value="F:nucleic acid binding"/>
    <property type="evidence" value="ECO:0007669"/>
    <property type="project" value="InterPro"/>
</dbReference>
<evidence type="ECO:0000313" key="1">
    <source>
        <dbReference type="EMBL" id="AAP85866.1"/>
    </source>
</evidence>
<dbReference type="InterPro" id="IPR036397">
    <property type="entry name" value="RNaseH_sf"/>
</dbReference>
<dbReference type="Proteomes" id="UP000296079">
    <property type="component" value="Plasmid pHG1"/>
</dbReference>
<dbReference type="Proteomes" id="UP000008210">
    <property type="component" value="Plasmid megaplasmid pHG1"/>
</dbReference>
<reference evidence="1 3" key="1">
    <citation type="journal article" date="2003" name="J. Mol. Biol.">
        <title>Complete nucleotide sequence of pHG1: a Ralstonia eutropha H16 megaplasmid encoding key enzymes of H(2)-based lithoautotrophy and anaerobiosis.</title>
        <authorList>
            <person name="Schwartz E."/>
            <person name="Henne A."/>
            <person name="Cramm R."/>
            <person name="Eitinger T."/>
            <person name="Friedrich B."/>
            <person name="Gottschalk G."/>
        </authorList>
    </citation>
    <scope>NUCLEOTIDE SEQUENCE [LARGE SCALE GENOMIC DNA]</scope>
    <source>
        <strain evidence="3">ATCC 17699 / DSM 428 / KCTC 22496 / NCIMB 10442 / H16 / Stanier 337</strain>
        <strain evidence="1">H16</strain>
        <plasmid evidence="1 3">megaplasmid pHG1</plasmid>
    </source>
</reference>
<dbReference type="Gene3D" id="3.30.420.10">
    <property type="entry name" value="Ribonuclease H-like superfamily/Ribonuclease H"/>
    <property type="match status" value="1"/>
</dbReference>
<evidence type="ECO:0000313" key="3">
    <source>
        <dbReference type="Proteomes" id="UP000008210"/>
    </source>
</evidence>
<dbReference type="SUPFAM" id="SSF53098">
    <property type="entry name" value="Ribonuclease H-like"/>
    <property type="match status" value="1"/>
</dbReference>
<accession>Q7WXL1</accession>
<name>Q7WXL1_CUPNH</name>
<evidence type="ECO:0000313" key="2">
    <source>
        <dbReference type="EMBL" id="QCC05371.1"/>
    </source>
</evidence>
<dbReference type="KEGG" id="reh:PHG113"/>
<proteinExistence type="predicted"/>
<dbReference type="eggNOG" id="COG2801">
    <property type="taxonomic scope" value="Bacteria"/>
</dbReference>
<evidence type="ECO:0000313" key="4">
    <source>
        <dbReference type="Proteomes" id="UP000296079"/>
    </source>
</evidence>
<keyword evidence="1" id="KW-0614">Plasmid</keyword>
<dbReference type="EMBL" id="CP039289">
    <property type="protein sequence ID" value="QCC05371.1"/>
    <property type="molecule type" value="Genomic_DNA"/>
</dbReference>
<protein>
    <submittedName>
        <fullName evidence="1">Putative transposase</fullName>
    </submittedName>
</protein>
<geneLocation type="plasmid" evidence="4">
    <name>phg1</name>
</geneLocation>
<dbReference type="OrthoDB" id="9765502at2"/>
<organism evidence="1 3">
    <name type="scientific">Cupriavidus necator (strain ATCC 17699 / DSM 428 / KCTC 22496 / NCIMB 10442 / H16 / Stanier 337)</name>
    <name type="common">Ralstonia eutropha</name>
    <dbReference type="NCBI Taxonomy" id="381666"/>
    <lineage>
        <taxon>Bacteria</taxon>
        <taxon>Pseudomonadati</taxon>
        <taxon>Pseudomonadota</taxon>
        <taxon>Betaproteobacteria</taxon>
        <taxon>Burkholderiales</taxon>
        <taxon>Burkholderiaceae</taxon>
        <taxon>Cupriavidus</taxon>
    </lineage>
</organism>